<keyword evidence="5 7" id="KW-1133">Transmembrane helix</keyword>
<organism evidence="9 10">
    <name type="scientific">Acidipropionibacterium virtanenii</name>
    <dbReference type="NCBI Taxonomy" id="2057246"/>
    <lineage>
        <taxon>Bacteria</taxon>
        <taxon>Bacillati</taxon>
        <taxon>Actinomycetota</taxon>
        <taxon>Actinomycetes</taxon>
        <taxon>Propionibacteriales</taxon>
        <taxon>Propionibacteriaceae</taxon>
        <taxon>Acidipropionibacterium</taxon>
    </lineage>
</organism>
<dbReference type="SUPFAM" id="SSF161098">
    <property type="entry name" value="MetI-like"/>
    <property type="match status" value="1"/>
</dbReference>
<name>A0A344UXY1_9ACTN</name>
<keyword evidence="2 7" id="KW-0813">Transport</keyword>
<evidence type="ECO:0000256" key="2">
    <source>
        <dbReference type="ARBA" id="ARBA00022448"/>
    </source>
</evidence>
<dbReference type="Gene3D" id="1.10.3720.10">
    <property type="entry name" value="MetI-like"/>
    <property type="match status" value="1"/>
</dbReference>
<dbReference type="PANTHER" id="PTHR43744:SF8">
    <property type="entry name" value="SN-GLYCEROL-3-PHOSPHATE TRANSPORT SYSTEM PERMEASE PROTEIN UGPE"/>
    <property type="match status" value="1"/>
</dbReference>
<dbReference type="GO" id="GO:0005886">
    <property type="term" value="C:plasma membrane"/>
    <property type="evidence" value="ECO:0007669"/>
    <property type="project" value="UniProtKB-SubCell"/>
</dbReference>
<feature type="transmembrane region" description="Helical" evidence="7">
    <location>
        <begin position="71"/>
        <end position="93"/>
    </location>
</feature>
<protein>
    <submittedName>
        <fullName evidence="9">L-arabinose transport system permease protein AraQ</fullName>
    </submittedName>
</protein>
<feature type="transmembrane region" description="Helical" evidence="7">
    <location>
        <begin position="7"/>
        <end position="26"/>
    </location>
</feature>
<dbReference type="EMBL" id="CP025198">
    <property type="protein sequence ID" value="AXE40129.1"/>
    <property type="molecule type" value="Genomic_DNA"/>
</dbReference>
<proteinExistence type="inferred from homology"/>
<feature type="domain" description="ABC transmembrane type-1" evidence="8">
    <location>
        <begin position="67"/>
        <end position="258"/>
    </location>
</feature>
<feature type="transmembrane region" description="Helical" evidence="7">
    <location>
        <begin position="105"/>
        <end position="126"/>
    </location>
</feature>
<dbReference type="Pfam" id="PF00528">
    <property type="entry name" value="BPD_transp_1"/>
    <property type="match status" value="1"/>
</dbReference>
<evidence type="ECO:0000313" key="9">
    <source>
        <dbReference type="EMBL" id="AXE40129.1"/>
    </source>
</evidence>
<dbReference type="AlphaFoldDB" id="A0A344UXY1"/>
<comment type="similarity">
    <text evidence="7">Belongs to the binding-protein-dependent transport system permease family.</text>
</comment>
<sequence>MSRRVKVVIGIVLVVFCLVQLVPFYFGVTTAFKSQDDVSSVWRFPFSGTTIDNFASAIRDGGVLRSILNSAVVTVATTLLTCVIGAAAAYPLARRRTVLNRGFELFTLGVMMVPPLSILVPLYSLLHDMGLLSTYTGLVIVLLCVQLPQAIFLYSQFLRSVPVTLEEAASVDGASRLMAFFRIVLPVLKPVSATVIILTAVNVWNEFAMSSYIMVQPEMRTLAPAIASFFGGQGANANAAIAASLIGVIPVLVAYLFLQKYFMKGMLAGAEK</sequence>
<keyword evidence="3" id="KW-1003">Cell membrane</keyword>
<feature type="transmembrane region" description="Helical" evidence="7">
    <location>
        <begin position="132"/>
        <end position="154"/>
    </location>
</feature>
<evidence type="ECO:0000256" key="5">
    <source>
        <dbReference type="ARBA" id="ARBA00022989"/>
    </source>
</evidence>
<feature type="transmembrane region" description="Helical" evidence="7">
    <location>
        <begin position="239"/>
        <end position="258"/>
    </location>
</feature>
<reference evidence="9 10" key="1">
    <citation type="submission" date="2017-12" db="EMBL/GenBank/DDBJ databases">
        <title>The whole genome sequence of the Acidipropionibacterium virtanenii sp. nov. type strain JS278.</title>
        <authorList>
            <person name="Laine P."/>
            <person name="Deptula P."/>
            <person name="Varmanen P."/>
            <person name="Auvinen P."/>
        </authorList>
    </citation>
    <scope>NUCLEOTIDE SEQUENCE [LARGE SCALE GENOMIC DNA]</scope>
    <source>
        <strain evidence="9 10">JS278</strain>
    </source>
</reference>
<dbReference type="InterPro" id="IPR035906">
    <property type="entry name" value="MetI-like_sf"/>
</dbReference>
<dbReference type="KEGG" id="acij:JS278_02995"/>
<feature type="transmembrane region" description="Helical" evidence="7">
    <location>
        <begin position="183"/>
        <end position="204"/>
    </location>
</feature>
<dbReference type="PROSITE" id="PS50928">
    <property type="entry name" value="ABC_TM1"/>
    <property type="match status" value="1"/>
</dbReference>
<dbReference type="RefSeq" id="WP_114045883.1">
    <property type="nucleotide sequence ID" value="NZ_CP025198.1"/>
</dbReference>
<evidence type="ECO:0000256" key="1">
    <source>
        <dbReference type="ARBA" id="ARBA00004651"/>
    </source>
</evidence>
<keyword evidence="10" id="KW-1185">Reference proteome</keyword>
<dbReference type="PANTHER" id="PTHR43744">
    <property type="entry name" value="ABC TRANSPORTER PERMEASE PROTEIN MG189-RELATED-RELATED"/>
    <property type="match status" value="1"/>
</dbReference>
<gene>
    <name evidence="9" type="primary">araQ_14</name>
    <name evidence="9" type="ORF">JS278_02995</name>
</gene>
<dbReference type="OrthoDB" id="9794684at2"/>
<accession>A0A344UXY1</accession>
<keyword evidence="6 7" id="KW-0472">Membrane</keyword>
<evidence type="ECO:0000259" key="8">
    <source>
        <dbReference type="PROSITE" id="PS50928"/>
    </source>
</evidence>
<evidence type="ECO:0000313" key="10">
    <source>
        <dbReference type="Proteomes" id="UP000251995"/>
    </source>
</evidence>
<dbReference type="Proteomes" id="UP000251995">
    <property type="component" value="Chromosome"/>
</dbReference>
<dbReference type="GO" id="GO:0055085">
    <property type="term" value="P:transmembrane transport"/>
    <property type="evidence" value="ECO:0007669"/>
    <property type="project" value="InterPro"/>
</dbReference>
<evidence type="ECO:0000256" key="4">
    <source>
        <dbReference type="ARBA" id="ARBA00022692"/>
    </source>
</evidence>
<evidence type="ECO:0000256" key="6">
    <source>
        <dbReference type="ARBA" id="ARBA00023136"/>
    </source>
</evidence>
<comment type="subcellular location">
    <subcellularLocation>
        <location evidence="1 7">Cell membrane</location>
        <topology evidence="1 7">Multi-pass membrane protein</topology>
    </subcellularLocation>
</comment>
<evidence type="ECO:0000256" key="7">
    <source>
        <dbReference type="RuleBase" id="RU363032"/>
    </source>
</evidence>
<dbReference type="InterPro" id="IPR000515">
    <property type="entry name" value="MetI-like"/>
</dbReference>
<evidence type="ECO:0000256" key="3">
    <source>
        <dbReference type="ARBA" id="ARBA00022475"/>
    </source>
</evidence>
<dbReference type="CDD" id="cd06261">
    <property type="entry name" value="TM_PBP2"/>
    <property type="match status" value="1"/>
</dbReference>
<keyword evidence="4 7" id="KW-0812">Transmembrane</keyword>